<keyword evidence="1" id="KW-0694">RNA-binding</keyword>
<dbReference type="GO" id="GO:0003723">
    <property type="term" value="F:RNA binding"/>
    <property type="evidence" value="ECO:0007669"/>
    <property type="project" value="UniProtKB-KW"/>
</dbReference>
<dbReference type="OrthoDB" id="9811532at2"/>
<name>A0A4Z0D8Q6_9FIRM</name>
<proteinExistence type="predicted"/>
<dbReference type="Gene3D" id="3.10.290.10">
    <property type="entry name" value="RNA-binding S4 domain"/>
    <property type="match status" value="1"/>
</dbReference>
<evidence type="ECO:0000313" key="3">
    <source>
        <dbReference type="Proteomes" id="UP000298381"/>
    </source>
</evidence>
<evidence type="ECO:0000256" key="1">
    <source>
        <dbReference type="PROSITE-ProRule" id="PRU00182"/>
    </source>
</evidence>
<organism evidence="2 3">
    <name type="scientific">Soehngenia longivitae</name>
    <dbReference type="NCBI Taxonomy" id="2562294"/>
    <lineage>
        <taxon>Bacteria</taxon>
        <taxon>Bacillati</taxon>
        <taxon>Bacillota</taxon>
        <taxon>Tissierellia</taxon>
        <taxon>Tissierellales</taxon>
        <taxon>Tissierellaceae</taxon>
        <taxon>Soehngenia</taxon>
    </lineage>
</organism>
<dbReference type="CDD" id="cd00165">
    <property type="entry name" value="S4"/>
    <property type="match status" value="1"/>
</dbReference>
<protein>
    <submittedName>
        <fullName evidence="2">S4 domain-containing protein YaaA</fullName>
    </submittedName>
</protein>
<comment type="caution">
    <text evidence="2">The sequence shown here is derived from an EMBL/GenBank/DDBJ whole genome shotgun (WGS) entry which is preliminary data.</text>
</comment>
<dbReference type="EMBL" id="SRIB01000002">
    <property type="protein sequence ID" value="TFZ41301.1"/>
    <property type="molecule type" value="Genomic_DNA"/>
</dbReference>
<dbReference type="Proteomes" id="UP000298381">
    <property type="component" value="Unassembled WGS sequence"/>
</dbReference>
<dbReference type="NCBIfam" id="TIGR02988">
    <property type="entry name" value="YaaA_near_RecF"/>
    <property type="match status" value="1"/>
</dbReference>
<dbReference type="AlphaFoldDB" id="A0A4Z0D8Q6"/>
<accession>A0A4Z0D8Q6</accession>
<dbReference type="Pfam" id="PF13275">
    <property type="entry name" value="S4_2"/>
    <property type="match status" value="1"/>
</dbReference>
<dbReference type="PROSITE" id="PS50889">
    <property type="entry name" value="S4"/>
    <property type="match status" value="1"/>
</dbReference>
<evidence type="ECO:0000313" key="2">
    <source>
        <dbReference type="EMBL" id="TFZ41301.1"/>
    </source>
</evidence>
<dbReference type="SUPFAM" id="SSF55174">
    <property type="entry name" value="Alpha-L RNA-binding motif"/>
    <property type="match status" value="1"/>
</dbReference>
<dbReference type="InterPro" id="IPR014330">
    <property type="entry name" value="RNA-bd_S4-rel_YaaA"/>
</dbReference>
<dbReference type="InterPro" id="IPR036986">
    <property type="entry name" value="S4_RNA-bd_sf"/>
</dbReference>
<dbReference type="RefSeq" id="WP_135270202.1">
    <property type="nucleotide sequence ID" value="NZ_SRIB01000002.1"/>
</dbReference>
<reference evidence="2 3" key="1">
    <citation type="submission" date="2019-03" db="EMBL/GenBank/DDBJ databases">
        <title>Draft genome sequence data and analysis of a Fermenting Bacterium, Soehngenia longevitae strain 1933PT, isolated from petroleum reservoir in Azerbaijan.</title>
        <authorList>
            <person name="Grouzdev D.S."/>
            <person name="Bidzhieva S.K."/>
            <person name="Sokolova D.S."/>
            <person name="Tourova T.P."/>
            <person name="Poltaraus A.B."/>
            <person name="Nazina T.N."/>
        </authorList>
    </citation>
    <scope>NUCLEOTIDE SEQUENCE [LARGE SCALE GENOMIC DNA]</scope>
    <source>
        <strain evidence="2 3">1933P</strain>
    </source>
</reference>
<gene>
    <name evidence="2" type="primary">yaaA</name>
    <name evidence="2" type="ORF">E4100_01620</name>
</gene>
<keyword evidence="3" id="KW-1185">Reference proteome</keyword>
<sequence>MEKVSINTEYIKLEQLLKLASVTQTGGEAKLMIKEGLVKVNGEVCTQRGKKLRINDKIEVNGKIYVVV</sequence>